<protein>
    <submittedName>
        <fullName evidence="3">Uncharacterized protein</fullName>
    </submittedName>
</protein>
<keyword evidence="2" id="KW-0472">Membrane</keyword>
<accession>A0A6C0HK08</accession>
<feature type="transmembrane region" description="Helical" evidence="2">
    <location>
        <begin position="303"/>
        <end position="324"/>
    </location>
</feature>
<organism evidence="3">
    <name type="scientific">viral metagenome</name>
    <dbReference type="NCBI Taxonomy" id="1070528"/>
    <lineage>
        <taxon>unclassified sequences</taxon>
        <taxon>metagenomes</taxon>
        <taxon>organismal metagenomes</taxon>
    </lineage>
</organism>
<evidence type="ECO:0000313" key="3">
    <source>
        <dbReference type="EMBL" id="QHT81001.1"/>
    </source>
</evidence>
<feature type="transmembrane region" description="Helical" evidence="2">
    <location>
        <begin position="12"/>
        <end position="37"/>
    </location>
</feature>
<keyword evidence="2" id="KW-0812">Transmembrane</keyword>
<proteinExistence type="predicted"/>
<sequence length="379" mass="38849">METAASYGSAALSGVSTFIVLLGVFLPEIAILAGFLSDLMNVRVRHMPTSAFGVLAAVANWALALLIGPKPENASFFSLPTRNSVSPSSSPEAAAIASVGRLFNAPAATLLGVSSPLASSPTIKPTTNPTRTVQSAADVATSVIAAATPGVAPAPDTPTPNLVRPVAESVAPPASVIQNFYSSAPHSAAPPGQRAWEGSNPSAFNPASAAPGRRSRLRGGAKLADIVNDQFNPCAVRGLGTFDVSKRPMGIAVLACIFFVYLLDMSVNKKRTTGEQISYWFVAAGVLGANIYAYRTLGCVDSWLSVIVPLAVGLVVGGSAFAIYQKLGPEYLPMDSEAPSAANGTAPTGEYSACASGDGGDFVCDAYLNGQRIGTVGKN</sequence>
<evidence type="ECO:0000256" key="2">
    <source>
        <dbReference type="SAM" id="Phobius"/>
    </source>
</evidence>
<feature type="compositionally biased region" description="Low complexity" evidence="1">
    <location>
        <begin position="199"/>
        <end position="211"/>
    </location>
</feature>
<feature type="transmembrane region" description="Helical" evidence="2">
    <location>
        <begin position="249"/>
        <end position="267"/>
    </location>
</feature>
<feature type="region of interest" description="Disordered" evidence="1">
    <location>
        <begin position="182"/>
        <end position="213"/>
    </location>
</feature>
<feature type="transmembrane region" description="Helical" evidence="2">
    <location>
        <begin position="279"/>
        <end position="297"/>
    </location>
</feature>
<reference evidence="3" key="1">
    <citation type="journal article" date="2020" name="Nature">
        <title>Giant virus diversity and host interactions through global metagenomics.</title>
        <authorList>
            <person name="Schulz F."/>
            <person name="Roux S."/>
            <person name="Paez-Espino D."/>
            <person name="Jungbluth S."/>
            <person name="Walsh D.A."/>
            <person name="Denef V.J."/>
            <person name="McMahon K.D."/>
            <person name="Konstantinidis K.T."/>
            <person name="Eloe-Fadrosh E.A."/>
            <person name="Kyrpides N.C."/>
            <person name="Woyke T."/>
        </authorList>
    </citation>
    <scope>NUCLEOTIDE SEQUENCE</scope>
    <source>
        <strain evidence="3">GVMAG-M-3300023184-135</strain>
    </source>
</reference>
<dbReference type="AlphaFoldDB" id="A0A6C0HK08"/>
<evidence type="ECO:0000256" key="1">
    <source>
        <dbReference type="SAM" id="MobiDB-lite"/>
    </source>
</evidence>
<name>A0A6C0HK08_9ZZZZ</name>
<keyword evidence="2" id="KW-1133">Transmembrane helix</keyword>
<dbReference type="EMBL" id="MN739976">
    <property type="protein sequence ID" value="QHT81001.1"/>
    <property type="molecule type" value="Genomic_DNA"/>
</dbReference>